<dbReference type="Gene3D" id="2.30.110.10">
    <property type="entry name" value="Electron Transport, Fmn-binding Protein, Chain A"/>
    <property type="match status" value="1"/>
</dbReference>
<evidence type="ECO:0000313" key="1">
    <source>
        <dbReference type="EMBL" id="RJP69595.1"/>
    </source>
</evidence>
<dbReference type="EMBL" id="QZKI01000080">
    <property type="protein sequence ID" value="RJP69595.1"/>
    <property type="molecule type" value="Genomic_DNA"/>
</dbReference>
<protein>
    <submittedName>
        <fullName evidence="1">Pyridoxamine 5'-phosphate oxidase family protein</fullName>
    </submittedName>
</protein>
<accession>A0A419EXG6</accession>
<dbReference type="AlphaFoldDB" id="A0A419EXG6"/>
<sequence>MKAWIEDRAEMEKILERAAVGRLGLVTDEGPYIVPLNFAYRDGCIYVHTGIEGRKLEEIQKNPYVCFEVDELLEIVPNEQPCLFTTYYRSVITWGMARLVEDDAEKMKGLELLLKKYASNTKHEPVPEHALAIVNVCEIRVEKMTGKANLPEGGPG</sequence>
<proteinExistence type="predicted"/>
<dbReference type="SUPFAM" id="SSF50475">
    <property type="entry name" value="FMN-binding split barrel"/>
    <property type="match status" value="1"/>
</dbReference>
<reference evidence="1 2" key="1">
    <citation type="journal article" date="2017" name="ISME J.">
        <title>Energy and carbon metabolisms in a deep terrestrial subsurface fluid microbial community.</title>
        <authorList>
            <person name="Momper L."/>
            <person name="Jungbluth S.P."/>
            <person name="Lee M.D."/>
            <person name="Amend J.P."/>
        </authorList>
    </citation>
    <scope>NUCLEOTIDE SEQUENCE [LARGE SCALE GENOMIC DNA]</scope>
    <source>
        <strain evidence="1">SURF_17</strain>
    </source>
</reference>
<evidence type="ECO:0000313" key="2">
    <source>
        <dbReference type="Proteomes" id="UP000285961"/>
    </source>
</evidence>
<gene>
    <name evidence="1" type="ORF">C4532_10640</name>
</gene>
<dbReference type="InterPro" id="IPR012349">
    <property type="entry name" value="Split_barrel_FMN-bd"/>
</dbReference>
<organism evidence="1 2">
    <name type="scientific">Candidatus Abyssobacteria bacterium SURF_17</name>
    <dbReference type="NCBI Taxonomy" id="2093361"/>
    <lineage>
        <taxon>Bacteria</taxon>
        <taxon>Pseudomonadati</taxon>
        <taxon>Candidatus Hydrogenedentota</taxon>
        <taxon>Candidatus Abyssobacteria</taxon>
    </lineage>
</organism>
<dbReference type="PANTHER" id="PTHR34071:SF2">
    <property type="entry name" value="FLAVIN-NUCLEOTIDE-BINDING PROTEIN"/>
    <property type="match status" value="1"/>
</dbReference>
<dbReference type="InterPro" id="IPR024747">
    <property type="entry name" value="Pyridox_Oxase-rel"/>
</dbReference>
<dbReference type="Pfam" id="PF12900">
    <property type="entry name" value="Pyridox_ox_2"/>
    <property type="match status" value="1"/>
</dbReference>
<comment type="caution">
    <text evidence="1">The sequence shown here is derived from an EMBL/GenBank/DDBJ whole genome shotgun (WGS) entry which is preliminary data.</text>
</comment>
<dbReference type="PANTHER" id="PTHR34071">
    <property type="entry name" value="5-NITROIMIDAZOLE ANTIBIOTICS RESISTANCE PROTEIN, NIMA-FAMILY-RELATED PROTEIN-RELATED"/>
    <property type="match status" value="1"/>
</dbReference>
<name>A0A419EXG6_9BACT</name>
<dbReference type="Proteomes" id="UP000285961">
    <property type="component" value="Unassembled WGS sequence"/>
</dbReference>